<accession>A0A2P8IH24</accession>
<feature type="compositionally biased region" description="Basic and acidic residues" evidence="1">
    <location>
        <begin position="285"/>
        <end position="305"/>
    </location>
</feature>
<proteinExistence type="predicted"/>
<evidence type="ECO:0000313" key="2">
    <source>
        <dbReference type="EMBL" id="PSL57752.1"/>
    </source>
</evidence>
<evidence type="ECO:0000313" key="3">
    <source>
        <dbReference type="Proteomes" id="UP000241118"/>
    </source>
</evidence>
<sequence>MVTTLPRPESAVTPPAAVAAPPGADTPSPDAGQIAALLAELRSVSAAVDNKEWLSGGLAGDPDAPLGAMSSTERPLSALDSAGVGFLTPMISFLEEPLGRLRGDPDSVSSGAGEFDSAGRDATSLAEEYRSTAAAETSEWSGQSASDYLKTGTELADGILSIGETALTSSKAMIAAGEVVAKVVTAVTQLIAEAVAKITPIITQALAAAPATFGQSLAVAIPQCVQIAVEYGGKIAGKLAELLASGENLIKLVEAALGVLKVVKEAVSFIGEQAQAGASSGDKPVGVDKSDMSDTSDKIDSEGLA</sequence>
<dbReference type="SUPFAM" id="SSF140453">
    <property type="entry name" value="EsxAB dimer-like"/>
    <property type="match status" value="1"/>
</dbReference>
<evidence type="ECO:0000256" key="1">
    <source>
        <dbReference type="SAM" id="MobiDB-lite"/>
    </source>
</evidence>
<gene>
    <name evidence="2" type="ORF">B0I31_102731</name>
</gene>
<name>A0A2P8IH24_SACCR</name>
<dbReference type="InterPro" id="IPR036689">
    <property type="entry name" value="ESAT-6-like_sf"/>
</dbReference>
<feature type="region of interest" description="Disordered" evidence="1">
    <location>
        <begin position="1"/>
        <end position="31"/>
    </location>
</feature>
<dbReference type="AlphaFoldDB" id="A0A2P8IH24"/>
<keyword evidence="3" id="KW-1185">Reference proteome</keyword>
<organism evidence="2 3">
    <name type="scientific">Saccharothrix carnea</name>
    <dbReference type="NCBI Taxonomy" id="1280637"/>
    <lineage>
        <taxon>Bacteria</taxon>
        <taxon>Bacillati</taxon>
        <taxon>Actinomycetota</taxon>
        <taxon>Actinomycetes</taxon>
        <taxon>Pseudonocardiales</taxon>
        <taxon>Pseudonocardiaceae</taxon>
        <taxon>Saccharothrix</taxon>
    </lineage>
</organism>
<feature type="region of interest" description="Disordered" evidence="1">
    <location>
        <begin position="98"/>
        <end position="121"/>
    </location>
</feature>
<protein>
    <recommendedName>
        <fullName evidence="4">Type VII secretion system (Wss) protein ESAT-6</fullName>
    </recommendedName>
</protein>
<comment type="caution">
    <text evidence="2">The sequence shown here is derived from an EMBL/GenBank/DDBJ whole genome shotgun (WGS) entry which is preliminary data.</text>
</comment>
<feature type="region of interest" description="Disordered" evidence="1">
    <location>
        <begin position="275"/>
        <end position="305"/>
    </location>
</feature>
<evidence type="ECO:0008006" key="4">
    <source>
        <dbReference type="Google" id="ProtNLM"/>
    </source>
</evidence>
<reference evidence="2 3" key="1">
    <citation type="submission" date="2018-03" db="EMBL/GenBank/DDBJ databases">
        <title>Genomic Encyclopedia of Type Strains, Phase III (KMG-III): the genomes of soil and plant-associated and newly described type strains.</title>
        <authorList>
            <person name="Whitman W."/>
        </authorList>
    </citation>
    <scope>NUCLEOTIDE SEQUENCE [LARGE SCALE GENOMIC DNA]</scope>
    <source>
        <strain evidence="2 3">CGMCC 4.7097</strain>
    </source>
</reference>
<dbReference type="EMBL" id="PYAX01000002">
    <property type="protein sequence ID" value="PSL57752.1"/>
    <property type="molecule type" value="Genomic_DNA"/>
</dbReference>
<dbReference type="Proteomes" id="UP000241118">
    <property type="component" value="Unassembled WGS sequence"/>
</dbReference>
<feature type="compositionally biased region" description="Low complexity" evidence="1">
    <location>
        <begin position="11"/>
        <end position="27"/>
    </location>
</feature>